<dbReference type="PANTHER" id="PTHR43775">
    <property type="entry name" value="FATTY ACID SYNTHASE"/>
    <property type="match status" value="1"/>
</dbReference>
<dbReference type="Gene3D" id="3.40.366.10">
    <property type="entry name" value="Malonyl-Coenzyme A Acyl Carrier Protein, domain 2"/>
    <property type="match status" value="1"/>
</dbReference>
<dbReference type="SUPFAM" id="SSF52151">
    <property type="entry name" value="FabD/lysophospholipase-like"/>
    <property type="match status" value="1"/>
</dbReference>
<dbReference type="Gene3D" id="1.10.1200.10">
    <property type="entry name" value="ACP-like"/>
    <property type="match status" value="1"/>
</dbReference>
<name>A0ABV8KND9_9ACTN</name>
<evidence type="ECO:0000259" key="4">
    <source>
        <dbReference type="PROSITE" id="PS50075"/>
    </source>
</evidence>
<evidence type="ECO:0000313" key="6">
    <source>
        <dbReference type="Proteomes" id="UP001595868"/>
    </source>
</evidence>
<dbReference type="SUPFAM" id="SSF55048">
    <property type="entry name" value="Probable ACP-binding domain of malonyl-CoA ACP transacylase"/>
    <property type="match status" value="1"/>
</dbReference>
<dbReference type="InterPro" id="IPR016035">
    <property type="entry name" value="Acyl_Trfase/lysoPLipase"/>
</dbReference>
<dbReference type="InterPro" id="IPR042104">
    <property type="entry name" value="PKS_dehydratase_sf"/>
</dbReference>
<keyword evidence="1" id="KW-0596">Phosphopantetheine</keyword>
<accession>A0ABV8KND9</accession>
<keyword evidence="6" id="KW-1185">Reference proteome</keyword>
<proteinExistence type="predicted"/>
<evidence type="ECO:0000256" key="2">
    <source>
        <dbReference type="ARBA" id="ARBA00022553"/>
    </source>
</evidence>
<keyword evidence="2" id="KW-0597">Phosphoprotein</keyword>
<dbReference type="SMART" id="SM01294">
    <property type="entry name" value="PKS_PP_betabranch"/>
    <property type="match status" value="1"/>
</dbReference>
<evidence type="ECO:0000256" key="3">
    <source>
        <dbReference type="ARBA" id="ARBA00022679"/>
    </source>
</evidence>
<keyword evidence="5" id="KW-0012">Acyltransferase</keyword>
<dbReference type="InterPro" id="IPR001227">
    <property type="entry name" value="Ac_transferase_dom_sf"/>
</dbReference>
<dbReference type="EMBL" id="JBHSBN010000009">
    <property type="protein sequence ID" value="MFC4107447.1"/>
    <property type="molecule type" value="Genomic_DNA"/>
</dbReference>
<gene>
    <name evidence="5" type="ORF">ACFOX0_16135</name>
</gene>
<dbReference type="SMART" id="SM00823">
    <property type="entry name" value="PKS_PP"/>
    <property type="match status" value="1"/>
</dbReference>
<dbReference type="InterPro" id="IPR036736">
    <property type="entry name" value="ACP-like_sf"/>
</dbReference>
<dbReference type="Gene3D" id="3.30.70.3290">
    <property type="match status" value="1"/>
</dbReference>
<dbReference type="RefSeq" id="WP_377546340.1">
    <property type="nucleotide sequence ID" value="NZ_JBHSBN010000009.1"/>
</dbReference>
<dbReference type="InterPro" id="IPR020806">
    <property type="entry name" value="PKS_PP-bd"/>
</dbReference>
<dbReference type="GO" id="GO:0016746">
    <property type="term" value="F:acyltransferase activity"/>
    <property type="evidence" value="ECO:0007669"/>
    <property type="project" value="UniProtKB-KW"/>
</dbReference>
<dbReference type="InterPro" id="IPR050091">
    <property type="entry name" value="PKS_NRPS_Biosynth_Enz"/>
</dbReference>
<dbReference type="Proteomes" id="UP001595868">
    <property type="component" value="Unassembled WGS sequence"/>
</dbReference>
<sequence>MRGGISERSGNGTAVLLPVSGDDPRSLVELADYYRALLDRGGADLGDLAYTAGALRPHGRRRRAQVVTDVPQAREWLAGLASESTADSGTPGPVALVFSGQGNQWPGMGRGLYASEPVARDLLDECDDLLRAISGWSLLEVLAALSPDGRINDPAVLQPVLVALQVAVARQLAHWGLNAGAYVGHSLGEIAAAAAAGALPLADALRLAGLRGALMRSADGTGRTALLGVPADEAADRIVAAGGDAEIAGWNGPASTLVAGGEQTVTELVRQLSAEEHFARMLPGDIAFHSSRMDATAAELGRQADFLHPRAIGALFVSTVTGTEVSATELDAAYWALNVARPVMFRQAVDELAARGYRTFVEVGPHPTLTPSLIDCLARSAGPAAASLVVPTLRRDGDERADLLTTAARLYEAGHALDFSALAVPGRRAVTLDPPAAARPAPAGPTSGLRLWRAAPARRAEPGRLAWQGTPLASFALAAHTALGALVPAGDSRRITVRLEVGARLTAPDESYVAVPTGEKTVDVRLGSAGTWTTQATARLDDATDGCDRMDVAALRARCGPDRSADTAYGHLVALGLTSRSRPAARIADGPHGELLIDLRPAPAGTARSLVDLMLHGAVLAAAGPHQVFLPFECAALYAPRDTERIPARWLHLGRPETRDDGLPARPAMVLAEDGRVLAEAGRLVLQPVTADVLAELARQENTATGAAGDPSALAALAAMDAADRIVAVTELVRTAVARVLRIPAGRVDTTRSLNHLGVDSIMGLELQRRLEADLHTEIKVVQLLRGDNIDDLAADLSRRVGETGSAEPGPGLPDLDDPRAVERLLATMDDLSGDDVDALLERLAETSGDLS</sequence>
<dbReference type="InterPro" id="IPR014043">
    <property type="entry name" value="Acyl_transferase_dom"/>
</dbReference>
<dbReference type="InterPro" id="IPR009081">
    <property type="entry name" value="PP-bd_ACP"/>
</dbReference>
<protein>
    <submittedName>
        <fullName evidence="5">Acyltransferase domain-containing protein</fullName>
    </submittedName>
</protein>
<dbReference type="PROSITE" id="PS50075">
    <property type="entry name" value="CARRIER"/>
    <property type="match status" value="1"/>
</dbReference>
<comment type="caution">
    <text evidence="5">The sequence shown here is derived from an EMBL/GenBank/DDBJ whole genome shotgun (WGS) entry which is preliminary data.</text>
</comment>
<organism evidence="5 6">
    <name type="scientific">Micromonospora zhanjiangensis</name>
    <dbReference type="NCBI Taxonomy" id="1522057"/>
    <lineage>
        <taxon>Bacteria</taxon>
        <taxon>Bacillati</taxon>
        <taxon>Actinomycetota</taxon>
        <taxon>Actinomycetes</taxon>
        <taxon>Micromonosporales</taxon>
        <taxon>Micromonosporaceae</taxon>
        <taxon>Micromonospora</taxon>
    </lineage>
</organism>
<keyword evidence="3" id="KW-0808">Transferase</keyword>
<dbReference type="Pfam" id="PF00698">
    <property type="entry name" value="Acyl_transf_1"/>
    <property type="match status" value="1"/>
</dbReference>
<feature type="domain" description="Carrier" evidence="4">
    <location>
        <begin position="727"/>
        <end position="801"/>
    </location>
</feature>
<dbReference type="SUPFAM" id="SSF47336">
    <property type="entry name" value="ACP-like"/>
    <property type="match status" value="1"/>
</dbReference>
<dbReference type="PANTHER" id="PTHR43775:SF37">
    <property type="entry name" value="SI:DKEY-61P9.11"/>
    <property type="match status" value="1"/>
</dbReference>
<dbReference type="SMART" id="SM00827">
    <property type="entry name" value="PKS_AT"/>
    <property type="match status" value="1"/>
</dbReference>
<dbReference type="Gene3D" id="3.10.129.110">
    <property type="entry name" value="Polyketide synthase dehydratase"/>
    <property type="match status" value="1"/>
</dbReference>
<evidence type="ECO:0000256" key="1">
    <source>
        <dbReference type="ARBA" id="ARBA00022450"/>
    </source>
</evidence>
<dbReference type="InterPro" id="IPR016036">
    <property type="entry name" value="Malonyl_transacylase_ACP-bd"/>
</dbReference>
<dbReference type="Pfam" id="PF00550">
    <property type="entry name" value="PP-binding"/>
    <property type="match status" value="1"/>
</dbReference>
<reference evidence="6" key="1">
    <citation type="journal article" date="2019" name="Int. J. Syst. Evol. Microbiol.">
        <title>The Global Catalogue of Microorganisms (GCM) 10K type strain sequencing project: providing services to taxonomists for standard genome sequencing and annotation.</title>
        <authorList>
            <consortium name="The Broad Institute Genomics Platform"/>
            <consortium name="The Broad Institute Genome Sequencing Center for Infectious Disease"/>
            <person name="Wu L."/>
            <person name="Ma J."/>
        </authorList>
    </citation>
    <scope>NUCLEOTIDE SEQUENCE [LARGE SCALE GENOMIC DNA]</scope>
    <source>
        <strain evidence="6">2902at01</strain>
    </source>
</reference>
<evidence type="ECO:0000313" key="5">
    <source>
        <dbReference type="EMBL" id="MFC4107447.1"/>
    </source>
</evidence>